<dbReference type="Proteomes" id="UP000229502">
    <property type="component" value="Unassembled WGS sequence"/>
</dbReference>
<organism evidence="2 3">
    <name type="scientific">Candidatus Shapirobacteria bacterium CG07_land_8_20_14_0_80_39_18</name>
    <dbReference type="NCBI Taxonomy" id="1974882"/>
    <lineage>
        <taxon>Bacteria</taxon>
        <taxon>Candidatus Shapironibacteriota</taxon>
    </lineage>
</organism>
<keyword evidence="1" id="KW-0812">Transmembrane</keyword>
<protein>
    <submittedName>
        <fullName evidence="2">Uncharacterized protein</fullName>
    </submittedName>
</protein>
<dbReference type="Pfam" id="PF18895">
    <property type="entry name" value="T4SS_pilin"/>
    <property type="match status" value="1"/>
</dbReference>
<feature type="non-terminal residue" evidence="2">
    <location>
        <position position="111"/>
    </location>
</feature>
<keyword evidence="1" id="KW-0472">Membrane</keyword>
<dbReference type="InterPro" id="IPR043993">
    <property type="entry name" value="T4SS_pilin"/>
</dbReference>
<dbReference type="EMBL" id="PEWZ01000105">
    <property type="protein sequence ID" value="PIU34546.1"/>
    <property type="molecule type" value="Genomic_DNA"/>
</dbReference>
<evidence type="ECO:0000256" key="1">
    <source>
        <dbReference type="SAM" id="Phobius"/>
    </source>
</evidence>
<proteinExistence type="predicted"/>
<accession>A0A2M6YR52</accession>
<gene>
    <name evidence="2" type="ORF">COT03_02150</name>
</gene>
<feature type="transmembrane region" description="Helical" evidence="1">
    <location>
        <begin position="52"/>
        <end position="74"/>
    </location>
</feature>
<comment type="caution">
    <text evidence="2">The sequence shown here is derived from an EMBL/GenBank/DDBJ whole genome shotgun (WGS) entry which is preliminary data.</text>
</comment>
<sequence length="111" mass="11879">MCTSDGYCLTPTPAPESGGGIDFTKIKEALVTAVPSIKSEFLPDSSPNVSGIISIILPYLFVIAGLLLLFYLIYGGFHMMIAANDEKGLAEAKGKITNALVGFLLLFVSYW</sequence>
<reference evidence="3" key="1">
    <citation type="submission" date="2017-09" db="EMBL/GenBank/DDBJ databases">
        <title>Depth-based differentiation of microbial function through sediment-hosted aquifers and enrichment of novel symbionts in the deep terrestrial subsurface.</title>
        <authorList>
            <person name="Probst A.J."/>
            <person name="Ladd B."/>
            <person name="Jarett J.K."/>
            <person name="Geller-Mcgrath D.E."/>
            <person name="Sieber C.M.K."/>
            <person name="Emerson J.B."/>
            <person name="Anantharaman K."/>
            <person name="Thomas B.C."/>
            <person name="Malmstrom R."/>
            <person name="Stieglmeier M."/>
            <person name="Klingl A."/>
            <person name="Woyke T."/>
            <person name="Ryan C.M."/>
            <person name="Banfield J.F."/>
        </authorList>
    </citation>
    <scope>NUCLEOTIDE SEQUENCE [LARGE SCALE GENOMIC DNA]</scope>
</reference>
<evidence type="ECO:0000313" key="3">
    <source>
        <dbReference type="Proteomes" id="UP000229502"/>
    </source>
</evidence>
<evidence type="ECO:0000313" key="2">
    <source>
        <dbReference type="EMBL" id="PIU34546.1"/>
    </source>
</evidence>
<keyword evidence="1" id="KW-1133">Transmembrane helix</keyword>
<dbReference type="AlphaFoldDB" id="A0A2M6YR52"/>
<name>A0A2M6YR52_9BACT</name>